<evidence type="ECO:0000313" key="2">
    <source>
        <dbReference type="EMBL" id="MSU05794.1"/>
    </source>
</evidence>
<dbReference type="GO" id="GO:0003676">
    <property type="term" value="F:nucleic acid binding"/>
    <property type="evidence" value="ECO:0007669"/>
    <property type="project" value="InterPro"/>
</dbReference>
<evidence type="ECO:0000259" key="1">
    <source>
        <dbReference type="SMART" id="SM00507"/>
    </source>
</evidence>
<dbReference type="GO" id="GO:0008270">
    <property type="term" value="F:zinc ion binding"/>
    <property type="evidence" value="ECO:0007669"/>
    <property type="project" value="InterPro"/>
</dbReference>
<evidence type="ECO:0000313" key="3">
    <source>
        <dbReference type="Proteomes" id="UP000460549"/>
    </source>
</evidence>
<reference evidence="2 3" key="1">
    <citation type="submission" date="2019-08" db="EMBL/GenBank/DDBJ databases">
        <title>In-depth cultivation of the pig gut microbiome towards novel bacterial diversity and tailored functional studies.</title>
        <authorList>
            <person name="Wylensek D."/>
            <person name="Hitch T.C.A."/>
            <person name="Clavel T."/>
        </authorList>
    </citation>
    <scope>NUCLEOTIDE SEQUENCE [LARGE SCALE GENOMIC DNA]</scope>
    <source>
        <strain evidence="2 3">NM-380-WT-3C1</strain>
    </source>
</reference>
<proteinExistence type="predicted"/>
<keyword evidence="2" id="KW-0255">Endonuclease</keyword>
<name>A0A7X2TPU6_9SPIO</name>
<dbReference type="Gene3D" id="1.10.30.50">
    <property type="match status" value="1"/>
</dbReference>
<comment type="caution">
    <text evidence="2">The sequence shown here is derived from an EMBL/GenBank/DDBJ whole genome shotgun (WGS) entry which is preliminary data.</text>
</comment>
<feature type="domain" description="HNH nuclease" evidence="1">
    <location>
        <begin position="205"/>
        <end position="250"/>
    </location>
</feature>
<dbReference type="SMART" id="SM00507">
    <property type="entry name" value="HNHc"/>
    <property type="match status" value="1"/>
</dbReference>
<dbReference type="InterPro" id="IPR002711">
    <property type="entry name" value="HNH"/>
</dbReference>
<keyword evidence="2" id="KW-0540">Nuclease</keyword>
<gene>
    <name evidence="2" type="ORF">FYJ80_03245</name>
</gene>
<dbReference type="EMBL" id="VUNN01000004">
    <property type="protein sequence ID" value="MSU05794.1"/>
    <property type="molecule type" value="Genomic_DNA"/>
</dbReference>
<keyword evidence="2" id="KW-0378">Hydrolase</keyword>
<dbReference type="GO" id="GO:0004519">
    <property type="term" value="F:endonuclease activity"/>
    <property type="evidence" value="ECO:0007669"/>
    <property type="project" value="UniProtKB-KW"/>
</dbReference>
<dbReference type="AlphaFoldDB" id="A0A7X2TPU6"/>
<keyword evidence="3" id="KW-1185">Reference proteome</keyword>
<accession>A0A7X2TPU6</accession>
<dbReference type="RefSeq" id="WP_154424697.1">
    <property type="nucleotide sequence ID" value="NZ_VUNN01000004.1"/>
</dbReference>
<sequence>MRLLTIPPLDFTNSRPREFNEFSDEQRMYVVYGWIVEGKATRQLDSEFLCPGKDYRGYKSMGILHYLGLRREHQGIFKGVPIVDVLASLMQYATDPNFCMIFYYIRDYVAKYGTVVELDESSISNTFPKDSLKDQSWIKNTWTKSYSASRLDERLIELPDDNENEDKIVKCKDVIYHYSSKTIKESLKCLYDFRCQICGDVILRTGWNKDLSRANQWVYLNADVHHILPLSKHGPDKRANMLCLCPSCHRKFHTGEFELKEINNKITCVDQLLGHKRLVNQKHSIILF</sequence>
<dbReference type="CDD" id="cd00085">
    <property type="entry name" value="HNHc"/>
    <property type="match status" value="1"/>
</dbReference>
<dbReference type="Pfam" id="PF01844">
    <property type="entry name" value="HNH"/>
    <property type="match status" value="1"/>
</dbReference>
<protein>
    <submittedName>
        <fullName evidence="2">HNH endonuclease</fullName>
    </submittedName>
</protein>
<organism evidence="2 3">
    <name type="scientific">Bullifex porci</name>
    <dbReference type="NCBI Taxonomy" id="2606638"/>
    <lineage>
        <taxon>Bacteria</taxon>
        <taxon>Pseudomonadati</taxon>
        <taxon>Spirochaetota</taxon>
        <taxon>Spirochaetia</taxon>
        <taxon>Spirochaetales</taxon>
        <taxon>Spirochaetaceae</taxon>
        <taxon>Bullifex</taxon>
    </lineage>
</organism>
<dbReference type="InterPro" id="IPR003615">
    <property type="entry name" value="HNH_nuc"/>
</dbReference>
<dbReference type="Proteomes" id="UP000460549">
    <property type="component" value="Unassembled WGS sequence"/>
</dbReference>